<keyword evidence="4 8" id="KW-0547">Nucleotide-binding</keyword>
<dbReference type="InterPro" id="IPR000158">
    <property type="entry name" value="Cell_div_FtsZ"/>
</dbReference>
<keyword evidence="15" id="KW-1185">Reference proteome</keyword>
<evidence type="ECO:0000256" key="11">
    <source>
        <dbReference type="SAM" id="MobiDB-lite"/>
    </source>
</evidence>
<dbReference type="InterPro" id="IPR045061">
    <property type="entry name" value="FtsZ/CetZ"/>
</dbReference>
<evidence type="ECO:0000313" key="14">
    <source>
        <dbReference type="EMBL" id="PWE01415.1"/>
    </source>
</evidence>
<dbReference type="PROSITE" id="PS01134">
    <property type="entry name" value="FTSZ_1"/>
    <property type="match status" value="1"/>
</dbReference>
<dbReference type="Gene3D" id="3.30.1330.20">
    <property type="entry name" value="Tubulin/FtsZ, C-terminal domain"/>
    <property type="match status" value="1"/>
</dbReference>
<dbReference type="SMART" id="SM00864">
    <property type="entry name" value="Tubulin"/>
    <property type="match status" value="1"/>
</dbReference>
<keyword evidence="7 8" id="KW-0131">Cell cycle</keyword>
<feature type="domain" description="Tubulin/FtsZ 2-layer sandwich" evidence="13">
    <location>
        <begin position="211"/>
        <end position="330"/>
    </location>
</feature>
<evidence type="ECO:0000256" key="7">
    <source>
        <dbReference type="ARBA" id="ARBA00023306"/>
    </source>
</evidence>
<feature type="binding site" evidence="8">
    <location>
        <position position="148"/>
    </location>
    <ligand>
        <name>GTP</name>
        <dbReference type="ChEBI" id="CHEBI:37565"/>
    </ligand>
</feature>
<dbReference type="PANTHER" id="PTHR30314:SF3">
    <property type="entry name" value="MITOCHONDRIAL DIVISION PROTEIN FSZA"/>
    <property type="match status" value="1"/>
</dbReference>
<dbReference type="InterPro" id="IPR037103">
    <property type="entry name" value="Tubulin/FtsZ-like_C"/>
</dbReference>
<dbReference type="PANTHER" id="PTHR30314">
    <property type="entry name" value="CELL DIVISION PROTEIN FTSZ-RELATED"/>
    <property type="match status" value="1"/>
</dbReference>
<dbReference type="Pfam" id="PF00091">
    <property type="entry name" value="Tubulin"/>
    <property type="match status" value="1"/>
</dbReference>
<keyword evidence="3 8" id="KW-0132">Cell division</keyword>
<keyword evidence="2 8" id="KW-0963">Cytoplasm</keyword>
<dbReference type="GO" id="GO:0005737">
    <property type="term" value="C:cytoplasm"/>
    <property type="evidence" value="ECO:0007669"/>
    <property type="project" value="UniProtKB-SubCell"/>
</dbReference>
<feature type="binding site" evidence="8">
    <location>
        <begin position="25"/>
        <end position="29"/>
    </location>
    <ligand>
        <name>GTP</name>
        <dbReference type="ChEBI" id="CHEBI:37565"/>
    </ligand>
</feature>
<dbReference type="OrthoDB" id="9813375at2"/>
<protein>
    <recommendedName>
        <fullName evidence="8 9">Cell division protein FtsZ</fullName>
    </recommendedName>
</protein>
<dbReference type="FunFam" id="3.40.50.1440:FF:000023">
    <property type="entry name" value="Cell division protein FtsZ"/>
    <property type="match status" value="1"/>
</dbReference>
<feature type="compositionally biased region" description="Basic and acidic residues" evidence="11">
    <location>
        <begin position="457"/>
        <end position="489"/>
    </location>
</feature>
<evidence type="ECO:0000256" key="6">
    <source>
        <dbReference type="ARBA" id="ARBA00023210"/>
    </source>
</evidence>
<reference evidence="14 15" key="1">
    <citation type="submission" date="2018-05" db="EMBL/GenBank/DDBJ databases">
        <title>Marinilabilia rubrum sp. nov., isolated from saltern sediment.</title>
        <authorList>
            <person name="Zhang R."/>
        </authorList>
    </citation>
    <scope>NUCLEOTIDE SEQUENCE [LARGE SCALE GENOMIC DNA]</scope>
    <source>
        <strain evidence="14 15">WTE16</strain>
    </source>
</reference>
<evidence type="ECO:0000256" key="3">
    <source>
        <dbReference type="ARBA" id="ARBA00022618"/>
    </source>
</evidence>
<name>A0A2U2BEA8_9BACT</name>
<feature type="binding site" evidence="8">
    <location>
        <position position="144"/>
    </location>
    <ligand>
        <name>GTP</name>
        <dbReference type="ChEBI" id="CHEBI:37565"/>
    </ligand>
</feature>
<gene>
    <name evidence="8" type="primary">ftsZ</name>
    <name evidence="14" type="ORF">DDZ16_02715</name>
</gene>
<evidence type="ECO:0000313" key="15">
    <source>
        <dbReference type="Proteomes" id="UP000244956"/>
    </source>
</evidence>
<feature type="binding site" evidence="8">
    <location>
        <position position="191"/>
    </location>
    <ligand>
        <name>GTP</name>
        <dbReference type="ChEBI" id="CHEBI:37565"/>
    </ligand>
</feature>
<dbReference type="GO" id="GO:0043093">
    <property type="term" value="P:FtsZ-dependent cytokinesis"/>
    <property type="evidence" value="ECO:0007669"/>
    <property type="project" value="UniProtKB-UniRule"/>
</dbReference>
<dbReference type="SMART" id="SM00865">
    <property type="entry name" value="Tubulin_C"/>
    <property type="match status" value="1"/>
</dbReference>
<feature type="binding site" evidence="8">
    <location>
        <begin position="113"/>
        <end position="115"/>
    </location>
    <ligand>
        <name>GTP</name>
        <dbReference type="ChEBI" id="CHEBI:37565"/>
    </ligand>
</feature>
<dbReference type="GO" id="GO:0051258">
    <property type="term" value="P:protein polymerization"/>
    <property type="evidence" value="ECO:0007669"/>
    <property type="project" value="UniProtKB-UniRule"/>
</dbReference>
<dbReference type="RefSeq" id="WP_109262865.1">
    <property type="nucleotide sequence ID" value="NZ_QEWP01000001.1"/>
</dbReference>
<evidence type="ECO:0000256" key="9">
    <source>
        <dbReference type="NCBIfam" id="TIGR00065"/>
    </source>
</evidence>
<evidence type="ECO:0000256" key="8">
    <source>
        <dbReference type="HAMAP-Rule" id="MF_00909"/>
    </source>
</evidence>
<comment type="caution">
    <text evidence="14">The sequence shown here is derived from an EMBL/GenBank/DDBJ whole genome shotgun (WGS) entry which is preliminary data.</text>
</comment>
<dbReference type="InterPro" id="IPR003008">
    <property type="entry name" value="Tubulin_FtsZ_GTPase"/>
</dbReference>
<comment type="subcellular location">
    <subcellularLocation>
        <location evidence="8">Cytoplasm</location>
    </subcellularLocation>
    <text evidence="8">Assembles at midcell at the inner surface of the cytoplasmic membrane.</text>
</comment>
<evidence type="ECO:0000259" key="13">
    <source>
        <dbReference type="SMART" id="SM00865"/>
    </source>
</evidence>
<feature type="compositionally biased region" description="Acidic residues" evidence="11">
    <location>
        <begin position="347"/>
        <end position="357"/>
    </location>
</feature>
<evidence type="ECO:0000256" key="5">
    <source>
        <dbReference type="ARBA" id="ARBA00023134"/>
    </source>
</evidence>
<feature type="region of interest" description="Disordered" evidence="11">
    <location>
        <begin position="454"/>
        <end position="501"/>
    </location>
</feature>
<comment type="similarity">
    <text evidence="1 8 10">Belongs to the FtsZ family.</text>
</comment>
<evidence type="ECO:0000256" key="2">
    <source>
        <dbReference type="ARBA" id="ARBA00022490"/>
    </source>
</evidence>
<dbReference type="Gene3D" id="3.40.50.1440">
    <property type="entry name" value="Tubulin/FtsZ, GTPase domain"/>
    <property type="match status" value="1"/>
</dbReference>
<dbReference type="InterPro" id="IPR020805">
    <property type="entry name" value="Cell_div_FtsZ_CS"/>
</dbReference>
<feature type="domain" description="Tubulin/FtsZ GTPase" evidence="12">
    <location>
        <begin position="17"/>
        <end position="209"/>
    </location>
</feature>
<evidence type="ECO:0000256" key="10">
    <source>
        <dbReference type="RuleBase" id="RU000631"/>
    </source>
</evidence>
<dbReference type="InterPro" id="IPR036525">
    <property type="entry name" value="Tubulin/FtsZ_GTPase_sf"/>
</dbReference>
<dbReference type="GO" id="GO:0032153">
    <property type="term" value="C:cell division site"/>
    <property type="evidence" value="ECO:0007669"/>
    <property type="project" value="UniProtKB-UniRule"/>
</dbReference>
<dbReference type="PRINTS" id="PR00423">
    <property type="entry name" value="CELLDVISFTSZ"/>
</dbReference>
<dbReference type="Proteomes" id="UP000244956">
    <property type="component" value="Unassembled WGS sequence"/>
</dbReference>
<accession>A0A2U2BEA8</accession>
<organism evidence="14 15">
    <name type="scientific">Marinilabilia rubra</name>
    <dbReference type="NCBI Taxonomy" id="2162893"/>
    <lineage>
        <taxon>Bacteria</taxon>
        <taxon>Pseudomonadati</taxon>
        <taxon>Bacteroidota</taxon>
        <taxon>Bacteroidia</taxon>
        <taxon>Marinilabiliales</taxon>
        <taxon>Marinilabiliaceae</taxon>
        <taxon>Marinilabilia</taxon>
    </lineage>
</organism>
<dbReference type="InterPro" id="IPR008280">
    <property type="entry name" value="Tub_FtsZ_C"/>
</dbReference>
<dbReference type="HAMAP" id="MF_00909">
    <property type="entry name" value="FtsZ"/>
    <property type="match status" value="1"/>
</dbReference>
<dbReference type="CDD" id="cd02201">
    <property type="entry name" value="FtsZ_type1"/>
    <property type="match status" value="1"/>
</dbReference>
<dbReference type="SUPFAM" id="SSF52490">
    <property type="entry name" value="Tubulin nucleotide-binding domain-like"/>
    <property type="match status" value="1"/>
</dbReference>
<dbReference type="GO" id="GO:0003924">
    <property type="term" value="F:GTPase activity"/>
    <property type="evidence" value="ECO:0007669"/>
    <property type="project" value="UniProtKB-UniRule"/>
</dbReference>
<comment type="subunit">
    <text evidence="8">Homodimer. Polymerizes to form a dynamic ring structure in a strictly GTP-dependent manner. Interacts directly with several other division proteins.</text>
</comment>
<comment type="function">
    <text evidence="8 10">Essential cell division protein that forms a contractile ring structure (Z ring) at the future cell division site. The regulation of the ring assembly controls the timing and the location of cell division. One of the functions of the FtsZ ring is to recruit other cell division proteins to the septum to produce a new cell wall between the dividing cells. Binds GTP and shows GTPase activity.</text>
</comment>
<dbReference type="SUPFAM" id="SSF55307">
    <property type="entry name" value="Tubulin C-terminal domain-like"/>
    <property type="match status" value="1"/>
</dbReference>
<sequence>MSEDLMNFDIPGDPNSIIKVVGVGGGGSNAVNYMHGLGIKDVSFVVCNTDSQALNNSPVPIKIQLGESLTEGRGAGNKPLKGREAAIESLEAIQQVLADNTKMVFITAGMGGGTGTGAAPVIAKAARDMGILTVGIVTIPFKFEGRVRIEQALEGVSEIEQHVDSLLIINNEKLRDMYGDLKLSNAFSRADNVLATAAKGIAEIITVHGYINVDFADVETVMKNSGVAIMGSATAEGEERAIDAIQAALESPLLNNNDIKGAQNILLNITSGVDEITMDEVGEITDYVQDRVGASASIIWGSGTDERLSDDVGVTIIATGFASGHIIQKQDGRQPVKKSVARFSMDEEGNVTDEEIENTTTGHGEDDEQSRVVDFDEIERQKEKQIEWLYGDEEVNENDVSDQPEGDMLSWAIDSDKKDVGPILEHGSAAALTPEEMGDEKLIDEMENVPAYKRRNVAIDKNKRKESASKGKGQTDRKVSRFSLKDGRLSDNNPWLHDNVD</sequence>
<proteinExistence type="inferred from homology"/>
<dbReference type="GO" id="GO:0000917">
    <property type="term" value="P:division septum assembly"/>
    <property type="evidence" value="ECO:0007669"/>
    <property type="project" value="UniProtKB-KW"/>
</dbReference>
<feature type="region of interest" description="Disordered" evidence="11">
    <location>
        <begin position="347"/>
        <end position="369"/>
    </location>
</feature>
<dbReference type="InterPro" id="IPR018316">
    <property type="entry name" value="Tubulin/FtsZ_2-layer-sand-dom"/>
</dbReference>
<dbReference type="EMBL" id="QEWP01000001">
    <property type="protein sequence ID" value="PWE01415.1"/>
    <property type="molecule type" value="Genomic_DNA"/>
</dbReference>
<keyword evidence="5 8" id="KW-0342">GTP-binding</keyword>
<evidence type="ECO:0000259" key="12">
    <source>
        <dbReference type="SMART" id="SM00864"/>
    </source>
</evidence>
<dbReference type="PROSITE" id="PS01135">
    <property type="entry name" value="FTSZ_2"/>
    <property type="match status" value="1"/>
</dbReference>
<dbReference type="GO" id="GO:0005525">
    <property type="term" value="F:GTP binding"/>
    <property type="evidence" value="ECO:0007669"/>
    <property type="project" value="UniProtKB-UniRule"/>
</dbReference>
<dbReference type="NCBIfam" id="TIGR00065">
    <property type="entry name" value="ftsZ"/>
    <property type="match status" value="1"/>
</dbReference>
<evidence type="ECO:0000256" key="4">
    <source>
        <dbReference type="ARBA" id="ARBA00022741"/>
    </source>
</evidence>
<evidence type="ECO:0000256" key="1">
    <source>
        <dbReference type="ARBA" id="ARBA00009690"/>
    </source>
</evidence>
<keyword evidence="6 8" id="KW-0717">Septation</keyword>
<dbReference type="AlphaFoldDB" id="A0A2U2BEA8"/>
<dbReference type="InterPro" id="IPR024757">
    <property type="entry name" value="FtsZ_C"/>
</dbReference>
<dbReference type="Pfam" id="PF12327">
    <property type="entry name" value="FtsZ_C"/>
    <property type="match status" value="1"/>
</dbReference>